<dbReference type="Proteomes" id="UP001341840">
    <property type="component" value="Unassembled WGS sequence"/>
</dbReference>
<feature type="region of interest" description="Disordered" evidence="1">
    <location>
        <begin position="63"/>
        <end position="86"/>
    </location>
</feature>
<dbReference type="EMBL" id="JASCZI010061625">
    <property type="protein sequence ID" value="MED6139159.1"/>
    <property type="molecule type" value="Genomic_DNA"/>
</dbReference>
<organism evidence="2 3">
    <name type="scientific">Stylosanthes scabra</name>
    <dbReference type="NCBI Taxonomy" id="79078"/>
    <lineage>
        <taxon>Eukaryota</taxon>
        <taxon>Viridiplantae</taxon>
        <taxon>Streptophyta</taxon>
        <taxon>Embryophyta</taxon>
        <taxon>Tracheophyta</taxon>
        <taxon>Spermatophyta</taxon>
        <taxon>Magnoliopsida</taxon>
        <taxon>eudicotyledons</taxon>
        <taxon>Gunneridae</taxon>
        <taxon>Pentapetalae</taxon>
        <taxon>rosids</taxon>
        <taxon>fabids</taxon>
        <taxon>Fabales</taxon>
        <taxon>Fabaceae</taxon>
        <taxon>Papilionoideae</taxon>
        <taxon>50 kb inversion clade</taxon>
        <taxon>dalbergioids sensu lato</taxon>
        <taxon>Dalbergieae</taxon>
        <taxon>Pterocarpus clade</taxon>
        <taxon>Stylosanthes</taxon>
    </lineage>
</organism>
<keyword evidence="3" id="KW-1185">Reference proteome</keyword>
<feature type="compositionally biased region" description="Basic and acidic residues" evidence="1">
    <location>
        <begin position="72"/>
        <end position="86"/>
    </location>
</feature>
<evidence type="ECO:0000256" key="1">
    <source>
        <dbReference type="SAM" id="MobiDB-lite"/>
    </source>
</evidence>
<gene>
    <name evidence="2" type="ORF">PIB30_081278</name>
</gene>
<name>A0ABU6SSM5_9FABA</name>
<sequence>MQKLGMKEKIGVLESRFLKAQITKMKAGSGTYKEDSLNLRGDKMSRCRLGFCRRDSLQPVLATNEDNSGGADWKKVRAEARHDVKE</sequence>
<evidence type="ECO:0000313" key="3">
    <source>
        <dbReference type="Proteomes" id="UP001341840"/>
    </source>
</evidence>
<evidence type="ECO:0000313" key="2">
    <source>
        <dbReference type="EMBL" id="MED6139159.1"/>
    </source>
</evidence>
<proteinExistence type="predicted"/>
<comment type="caution">
    <text evidence="2">The sequence shown here is derived from an EMBL/GenBank/DDBJ whole genome shotgun (WGS) entry which is preliminary data.</text>
</comment>
<accession>A0ABU6SSM5</accession>
<reference evidence="2 3" key="1">
    <citation type="journal article" date="2023" name="Plants (Basel)">
        <title>Bridging the Gap: Combining Genomics and Transcriptomics Approaches to Understand Stylosanthes scabra, an Orphan Legume from the Brazilian Caatinga.</title>
        <authorList>
            <person name="Ferreira-Neto J.R.C."/>
            <person name="da Silva M.D."/>
            <person name="Binneck E."/>
            <person name="de Melo N.F."/>
            <person name="da Silva R.H."/>
            <person name="de Melo A.L.T.M."/>
            <person name="Pandolfi V."/>
            <person name="Bustamante F.O."/>
            <person name="Brasileiro-Vidal A.C."/>
            <person name="Benko-Iseppon A.M."/>
        </authorList>
    </citation>
    <scope>NUCLEOTIDE SEQUENCE [LARGE SCALE GENOMIC DNA]</scope>
    <source>
        <tissue evidence="2">Leaves</tissue>
    </source>
</reference>
<protein>
    <submittedName>
        <fullName evidence="2">Uncharacterized protein</fullName>
    </submittedName>
</protein>